<dbReference type="EMBL" id="WUUQ01000005">
    <property type="protein sequence ID" value="MXQ74254.1"/>
    <property type="molecule type" value="Genomic_DNA"/>
</dbReference>
<comment type="similarity">
    <text evidence="1">Belongs to the type-I restriction system S methylase family.</text>
</comment>
<gene>
    <name evidence="5" type="ORF">GSF08_09950</name>
</gene>
<reference evidence="5 6" key="1">
    <citation type="submission" date="2019-12" db="EMBL/GenBank/DDBJ databases">
        <authorList>
            <person name="Yang R."/>
        </authorList>
    </citation>
    <scope>NUCLEOTIDE SEQUENCE [LARGE SCALE GENOMIC DNA]</scope>
    <source>
        <strain evidence="5 6">DONG20-135</strain>
    </source>
</reference>
<protein>
    <recommendedName>
        <fullName evidence="4">Type I restriction modification DNA specificity domain-containing protein</fullName>
    </recommendedName>
</protein>
<keyword evidence="2" id="KW-0680">Restriction system</keyword>
<keyword evidence="6" id="KW-1185">Reference proteome</keyword>
<organism evidence="5 6">
    <name type="scientific">Copranaerobaculum intestinale</name>
    <dbReference type="NCBI Taxonomy" id="2692629"/>
    <lineage>
        <taxon>Bacteria</taxon>
        <taxon>Bacillati</taxon>
        <taxon>Bacillota</taxon>
        <taxon>Erysipelotrichia</taxon>
        <taxon>Erysipelotrichales</taxon>
        <taxon>Erysipelotrichaceae</taxon>
        <taxon>Copranaerobaculum</taxon>
    </lineage>
</organism>
<dbReference type="RefSeq" id="WP_160625694.1">
    <property type="nucleotide sequence ID" value="NZ_WUUQ01000005.1"/>
</dbReference>
<dbReference type="AlphaFoldDB" id="A0A6N8UA95"/>
<dbReference type="Pfam" id="PF01420">
    <property type="entry name" value="Methylase_S"/>
    <property type="match status" value="1"/>
</dbReference>
<dbReference type="Gene3D" id="3.90.220.20">
    <property type="entry name" value="DNA methylase specificity domains"/>
    <property type="match status" value="1"/>
</dbReference>
<dbReference type="SUPFAM" id="SSF116734">
    <property type="entry name" value="DNA methylase specificity domain"/>
    <property type="match status" value="1"/>
</dbReference>
<dbReference type="InterPro" id="IPR044946">
    <property type="entry name" value="Restrct_endonuc_typeI_TRD_sf"/>
</dbReference>
<dbReference type="GO" id="GO:0009307">
    <property type="term" value="P:DNA restriction-modification system"/>
    <property type="evidence" value="ECO:0007669"/>
    <property type="project" value="UniProtKB-KW"/>
</dbReference>
<evidence type="ECO:0000259" key="4">
    <source>
        <dbReference type="Pfam" id="PF01420"/>
    </source>
</evidence>
<evidence type="ECO:0000313" key="6">
    <source>
        <dbReference type="Proteomes" id="UP000434036"/>
    </source>
</evidence>
<comment type="caution">
    <text evidence="5">The sequence shown here is derived from an EMBL/GenBank/DDBJ whole genome shotgun (WGS) entry which is preliminary data.</text>
</comment>
<accession>A0A6N8UA95</accession>
<keyword evidence="3" id="KW-0238">DNA-binding</keyword>
<feature type="domain" description="Type I restriction modification DNA specificity" evidence="4">
    <location>
        <begin position="9"/>
        <end position="121"/>
    </location>
</feature>
<dbReference type="InterPro" id="IPR000055">
    <property type="entry name" value="Restrct_endonuc_typeI_TRD"/>
</dbReference>
<evidence type="ECO:0000256" key="3">
    <source>
        <dbReference type="ARBA" id="ARBA00023125"/>
    </source>
</evidence>
<evidence type="ECO:0000256" key="2">
    <source>
        <dbReference type="ARBA" id="ARBA00022747"/>
    </source>
</evidence>
<dbReference type="GO" id="GO:0003677">
    <property type="term" value="F:DNA binding"/>
    <property type="evidence" value="ECO:0007669"/>
    <property type="project" value="UniProtKB-KW"/>
</dbReference>
<evidence type="ECO:0000313" key="5">
    <source>
        <dbReference type="EMBL" id="MXQ74254.1"/>
    </source>
</evidence>
<dbReference type="Proteomes" id="UP000434036">
    <property type="component" value="Unassembled WGS sequence"/>
</dbReference>
<name>A0A6N8UA95_9FIRM</name>
<reference evidence="5 6" key="2">
    <citation type="submission" date="2020-01" db="EMBL/GenBank/DDBJ databases">
        <title>Clostridiaceae sp. nov. isolated from the gut of human by culturomics.</title>
        <authorList>
            <person name="Chang Y."/>
        </authorList>
    </citation>
    <scope>NUCLEOTIDE SEQUENCE [LARGE SCALE GENOMIC DNA]</scope>
    <source>
        <strain evidence="5 6">DONG20-135</strain>
    </source>
</reference>
<sequence>MSAGVYHYSDEYDVGNTPYVSASNMNNGIQQRINLDPDFKGNCIVTGKVGCTCFYQSEDFCATSDVNIFRPRAFNLNRKIGLFIVSIINFSENYKWNYGRQCRIGDSKKINIKLPVKMVENEYIIDPNKEFSEEGYMPDFNFIENFMEDVENAERGRVKDLLKII</sequence>
<proteinExistence type="inferred from homology"/>
<evidence type="ECO:0000256" key="1">
    <source>
        <dbReference type="ARBA" id="ARBA00010923"/>
    </source>
</evidence>